<sequence>MTTISILGSGWLGMPLAQHFLKQGFQVNLSTRTADRIPELDESGAKPFLIDIDALSSNLQSFLNASILIINITSKNIDGFKQLAAAIEASPVKHVLFVSSTSVYQNVPQVVSEADIELQSQSPLLDIEKILADVPGCSATLLRFSGLIGDGRHPGRFFRNGKVVQNPDAPVNLIHQQDCLGIIDQIIQQNCWGEVLNGCADTHPSKREFYSAAAEKLGRPAPEFSELAGQGGKIVSNEKVKKRLNYAFSYADVYDAI</sequence>
<proteinExistence type="predicted"/>
<keyword evidence="3" id="KW-1185">Reference proteome</keyword>
<evidence type="ECO:0000313" key="3">
    <source>
        <dbReference type="Proteomes" id="UP000295793"/>
    </source>
</evidence>
<dbReference type="InterPro" id="IPR016040">
    <property type="entry name" value="NAD(P)-bd_dom"/>
</dbReference>
<dbReference type="RefSeq" id="WP_132698670.1">
    <property type="nucleotide sequence ID" value="NZ_SLZR01000001.1"/>
</dbReference>
<dbReference type="PANTHER" id="PTHR48079">
    <property type="entry name" value="PROTEIN YEEZ"/>
    <property type="match status" value="1"/>
</dbReference>
<dbReference type="Gene3D" id="3.40.50.720">
    <property type="entry name" value="NAD(P)-binding Rossmann-like Domain"/>
    <property type="match status" value="1"/>
</dbReference>
<organism evidence="2 3">
    <name type="scientific">Reinekea marinisedimentorum</name>
    <dbReference type="NCBI Taxonomy" id="230495"/>
    <lineage>
        <taxon>Bacteria</taxon>
        <taxon>Pseudomonadati</taxon>
        <taxon>Pseudomonadota</taxon>
        <taxon>Gammaproteobacteria</taxon>
        <taxon>Oceanospirillales</taxon>
        <taxon>Saccharospirillaceae</taxon>
        <taxon>Reinekea</taxon>
    </lineage>
</organism>
<dbReference type="InterPro" id="IPR036291">
    <property type="entry name" value="NAD(P)-bd_dom_sf"/>
</dbReference>
<dbReference type="SUPFAM" id="SSF51735">
    <property type="entry name" value="NAD(P)-binding Rossmann-fold domains"/>
    <property type="match status" value="1"/>
</dbReference>
<evidence type="ECO:0000259" key="1">
    <source>
        <dbReference type="Pfam" id="PF13460"/>
    </source>
</evidence>
<dbReference type="GO" id="GO:0005737">
    <property type="term" value="C:cytoplasm"/>
    <property type="evidence" value="ECO:0007669"/>
    <property type="project" value="TreeGrafter"/>
</dbReference>
<dbReference type="CDD" id="cd05266">
    <property type="entry name" value="SDR_a4"/>
    <property type="match status" value="1"/>
</dbReference>
<dbReference type="EMBL" id="SLZR01000001">
    <property type="protein sequence ID" value="TCS43702.1"/>
    <property type="molecule type" value="Genomic_DNA"/>
</dbReference>
<feature type="domain" description="NAD(P)-binding" evidence="1">
    <location>
        <begin position="8"/>
        <end position="116"/>
    </location>
</feature>
<accession>A0A4R3IFG1</accession>
<name>A0A4R3IFG1_9GAMM</name>
<dbReference type="Proteomes" id="UP000295793">
    <property type="component" value="Unassembled WGS sequence"/>
</dbReference>
<evidence type="ECO:0000313" key="2">
    <source>
        <dbReference type="EMBL" id="TCS43702.1"/>
    </source>
</evidence>
<protein>
    <submittedName>
        <fullName evidence="2">Nucleoside-diphosphate-sugar epimerase</fullName>
    </submittedName>
</protein>
<reference evidence="2 3" key="1">
    <citation type="submission" date="2019-03" db="EMBL/GenBank/DDBJ databases">
        <title>Genomic Encyclopedia of Archaeal and Bacterial Type Strains, Phase II (KMG-II): from individual species to whole genera.</title>
        <authorList>
            <person name="Goeker M."/>
        </authorList>
    </citation>
    <scope>NUCLEOTIDE SEQUENCE [LARGE SCALE GENOMIC DNA]</scope>
    <source>
        <strain evidence="2 3">DSM 15388</strain>
    </source>
</reference>
<dbReference type="GO" id="GO:0004029">
    <property type="term" value="F:aldehyde dehydrogenase (NAD+) activity"/>
    <property type="evidence" value="ECO:0007669"/>
    <property type="project" value="TreeGrafter"/>
</dbReference>
<dbReference type="Pfam" id="PF13460">
    <property type="entry name" value="NAD_binding_10"/>
    <property type="match status" value="1"/>
</dbReference>
<gene>
    <name evidence="2" type="ORF">BCF53_10144</name>
</gene>
<dbReference type="OrthoDB" id="751203at2"/>
<comment type="caution">
    <text evidence="2">The sequence shown here is derived from an EMBL/GenBank/DDBJ whole genome shotgun (WGS) entry which is preliminary data.</text>
</comment>
<dbReference type="PANTHER" id="PTHR48079:SF6">
    <property type="entry name" value="NAD(P)-BINDING DOMAIN-CONTAINING PROTEIN-RELATED"/>
    <property type="match status" value="1"/>
</dbReference>
<dbReference type="AlphaFoldDB" id="A0A4R3IFG1"/>
<dbReference type="InterPro" id="IPR051783">
    <property type="entry name" value="NAD(P)-dependent_oxidoreduct"/>
</dbReference>